<keyword evidence="2" id="KW-1185">Reference proteome</keyword>
<organism evidence="1 2">
    <name type="scientific">Orchesella dallaii</name>
    <dbReference type="NCBI Taxonomy" id="48710"/>
    <lineage>
        <taxon>Eukaryota</taxon>
        <taxon>Metazoa</taxon>
        <taxon>Ecdysozoa</taxon>
        <taxon>Arthropoda</taxon>
        <taxon>Hexapoda</taxon>
        <taxon>Collembola</taxon>
        <taxon>Entomobryomorpha</taxon>
        <taxon>Entomobryoidea</taxon>
        <taxon>Orchesellidae</taxon>
        <taxon>Orchesellinae</taxon>
        <taxon>Orchesella</taxon>
    </lineage>
</organism>
<reference evidence="1 2" key="1">
    <citation type="submission" date="2024-08" db="EMBL/GenBank/DDBJ databases">
        <authorList>
            <person name="Cucini C."/>
            <person name="Frati F."/>
        </authorList>
    </citation>
    <scope>NUCLEOTIDE SEQUENCE [LARGE SCALE GENOMIC DNA]</scope>
</reference>
<name>A0ABP1SA51_9HEXA</name>
<gene>
    <name evidence="1" type="ORF">ODALV1_LOCUS31580</name>
</gene>
<protein>
    <submittedName>
        <fullName evidence="1">Uncharacterized protein</fullName>
    </submittedName>
</protein>
<accession>A0ABP1SA51</accession>
<evidence type="ECO:0000313" key="2">
    <source>
        <dbReference type="Proteomes" id="UP001642540"/>
    </source>
</evidence>
<evidence type="ECO:0000313" key="1">
    <source>
        <dbReference type="EMBL" id="CAL8148945.1"/>
    </source>
</evidence>
<dbReference type="EMBL" id="CAXLJM020000183">
    <property type="protein sequence ID" value="CAL8148945.1"/>
    <property type="molecule type" value="Genomic_DNA"/>
</dbReference>
<comment type="caution">
    <text evidence="1">The sequence shown here is derived from an EMBL/GenBank/DDBJ whole genome shotgun (WGS) entry which is preliminary data.</text>
</comment>
<sequence>MDSIPKTKKLEEWLLSQFRGLKTYADGGDPRRYIMPALLLKYVNSALIPSEVFTEKEKEILMNKLRGYNCMQTGHHYILEEQMTTAEHRLLNAFPVIWIPTIVSGNGTDEIIELLEVTDADFER</sequence>
<dbReference type="Proteomes" id="UP001642540">
    <property type="component" value="Unassembled WGS sequence"/>
</dbReference>
<proteinExistence type="predicted"/>